<sequence>MIGPQLYPMPITFTHRCHRISLNPSPSQTVRSVLDEAVRKLKLSGYFQLQYNGTTPDLSLPFRLAGIPNMAKVDLVQIEERGEIISLGIQTTTGRTVLKIPDDRTFREILQDLGIDPLGLHMSILGNEIKDLDCSLRKLGVKSTSLITMIRPDGEDVVIKQSIQEEMAPQHIVSPHLSDIHSETDDLHLIRQVSRDPSRPSSSQPPTTMPDDIKVLLPIPVPDKSTDSDYEMTPAQFQTYHSILAERYEGSRLLTQKQRELGSKPELSYIKIKVRFPDGVSVVATFGKESLVKYVYTWLRGIIKIDCAFTIYLTSPYTEIQESELPLVDVVPRGSVMFHFRPLAPFEGSNGFLNDEYMSLARDASHIPAATGDDDKTVLTRHKDDKKDDKLKGLPKWLKFGKTK</sequence>
<dbReference type="GO" id="GO:0006886">
    <property type="term" value="P:intracellular protein transport"/>
    <property type="evidence" value="ECO:0007669"/>
    <property type="project" value="TreeGrafter"/>
</dbReference>
<proteinExistence type="predicted"/>
<dbReference type="Gene3D" id="3.10.20.90">
    <property type="entry name" value="Phosphatidylinositol 3-kinase Catalytic Subunit, Chain A, domain 1"/>
    <property type="match status" value="1"/>
</dbReference>
<feature type="compositionally biased region" description="Low complexity" evidence="1">
    <location>
        <begin position="199"/>
        <end position="210"/>
    </location>
</feature>
<dbReference type="GO" id="GO:0005737">
    <property type="term" value="C:cytoplasm"/>
    <property type="evidence" value="ECO:0007669"/>
    <property type="project" value="TreeGrafter"/>
</dbReference>
<dbReference type="Pfam" id="PF11470">
    <property type="entry name" value="TUG-UBL1"/>
    <property type="match status" value="1"/>
</dbReference>
<feature type="region of interest" description="Disordered" evidence="1">
    <location>
        <begin position="193"/>
        <end position="213"/>
    </location>
</feature>
<dbReference type="GO" id="GO:0005634">
    <property type="term" value="C:nucleus"/>
    <property type="evidence" value="ECO:0007669"/>
    <property type="project" value="TreeGrafter"/>
</dbReference>
<dbReference type="SUPFAM" id="SSF54236">
    <property type="entry name" value="Ubiquitin-like"/>
    <property type="match status" value="2"/>
</dbReference>
<evidence type="ECO:0000256" key="1">
    <source>
        <dbReference type="SAM" id="MobiDB-lite"/>
    </source>
</evidence>
<keyword evidence="4" id="KW-1185">Reference proteome</keyword>
<feature type="domain" description="UBX" evidence="2">
    <location>
        <begin position="265"/>
        <end position="333"/>
    </location>
</feature>
<dbReference type="InterPro" id="IPR021569">
    <property type="entry name" value="TUG-UBL1"/>
</dbReference>
<name>A0A1U7LU44_NEOID</name>
<gene>
    <name evidence="3" type="ORF">NEOLI_003040</name>
</gene>
<evidence type="ECO:0000259" key="2">
    <source>
        <dbReference type="PROSITE" id="PS50033"/>
    </source>
</evidence>
<dbReference type="GO" id="GO:0012506">
    <property type="term" value="C:vesicle membrane"/>
    <property type="evidence" value="ECO:0007669"/>
    <property type="project" value="TreeGrafter"/>
</dbReference>
<comment type="caution">
    <text evidence="3">The sequence shown here is derived from an EMBL/GenBank/DDBJ whole genome shotgun (WGS) entry which is preliminary data.</text>
</comment>
<evidence type="ECO:0000313" key="4">
    <source>
        <dbReference type="Proteomes" id="UP000186594"/>
    </source>
</evidence>
<reference evidence="3 4" key="1">
    <citation type="submission" date="2016-04" db="EMBL/GenBank/DDBJ databases">
        <title>Evolutionary innovation and constraint leading to complex multicellularity in the Ascomycota.</title>
        <authorList>
            <person name="Cisse O."/>
            <person name="Nguyen A."/>
            <person name="Hewitt D.A."/>
            <person name="Jedd G."/>
            <person name="Stajich J.E."/>
        </authorList>
    </citation>
    <scope>NUCLEOTIDE SEQUENCE [LARGE SCALE GENOMIC DNA]</scope>
    <source>
        <strain evidence="3 4">DAH-3</strain>
    </source>
</reference>
<dbReference type="OrthoDB" id="440781at2759"/>
<organism evidence="3 4">
    <name type="scientific">Neolecta irregularis (strain DAH-3)</name>
    <dbReference type="NCBI Taxonomy" id="1198029"/>
    <lineage>
        <taxon>Eukaryota</taxon>
        <taxon>Fungi</taxon>
        <taxon>Dikarya</taxon>
        <taxon>Ascomycota</taxon>
        <taxon>Taphrinomycotina</taxon>
        <taxon>Neolectales</taxon>
        <taxon>Neolectaceae</taxon>
        <taxon>Neolecta</taxon>
    </lineage>
</organism>
<dbReference type="Proteomes" id="UP000186594">
    <property type="component" value="Unassembled WGS sequence"/>
</dbReference>
<dbReference type="InterPro" id="IPR001012">
    <property type="entry name" value="UBX_dom"/>
</dbReference>
<dbReference type="EMBL" id="LXFE01000238">
    <property type="protein sequence ID" value="OLL26138.1"/>
    <property type="molecule type" value="Genomic_DNA"/>
</dbReference>
<dbReference type="InterPro" id="IPR029071">
    <property type="entry name" value="Ubiquitin-like_domsf"/>
</dbReference>
<dbReference type="STRING" id="1198029.A0A1U7LU44"/>
<dbReference type="Pfam" id="PF00789">
    <property type="entry name" value="UBX"/>
    <property type="match status" value="1"/>
</dbReference>
<dbReference type="PANTHER" id="PTHR46467:SF1">
    <property type="entry name" value="TETHER CONTAINING UBX DOMAIN FOR GLUT4"/>
    <property type="match status" value="1"/>
</dbReference>
<dbReference type="PROSITE" id="PS50033">
    <property type="entry name" value="UBX"/>
    <property type="match status" value="1"/>
</dbReference>
<dbReference type="PANTHER" id="PTHR46467">
    <property type="entry name" value="TETHER CONTAINING UBX DOMAIN FOR GLUT4"/>
    <property type="match status" value="1"/>
</dbReference>
<accession>A0A1U7LU44</accession>
<protein>
    <submittedName>
        <fullName evidence="3">Plant UBX domain-containing protein 1</fullName>
    </submittedName>
</protein>
<dbReference type="AlphaFoldDB" id="A0A1U7LU44"/>
<evidence type="ECO:0000313" key="3">
    <source>
        <dbReference type="EMBL" id="OLL26138.1"/>
    </source>
</evidence>